<feature type="compositionally biased region" description="Basic and acidic residues" evidence="1">
    <location>
        <begin position="98"/>
        <end position="118"/>
    </location>
</feature>
<dbReference type="AlphaFoldDB" id="A0A976FQD7"/>
<keyword evidence="2" id="KW-1133">Transmembrane helix</keyword>
<name>A0A976FQD7_BRELC</name>
<feature type="region of interest" description="Disordered" evidence="1">
    <location>
        <begin position="47"/>
        <end position="118"/>
    </location>
</feature>
<keyword evidence="2" id="KW-0812">Transmembrane</keyword>
<dbReference type="OrthoDB" id="129783at2759"/>
<protein>
    <recommendedName>
        <fullName evidence="6">RxLR effector protein</fullName>
    </recommendedName>
</protein>
<keyword evidence="5" id="KW-1185">Reference proteome</keyword>
<evidence type="ECO:0000313" key="5">
    <source>
        <dbReference type="Proteomes" id="UP000294530"/>
    </source>
</evidence>
<dbReference type="GeneID" id="94348726"/>
<feature type="region of interest" description="Disordered" evidence="1">
    <location>
        <begin position="232"/>
        <end position="260"/>
    </location>
</feature>
<evidence type="ECO:0000313" key="4">
    <source>
        <dbReference type="EMBL" id="TDH71003.1"/>
    </source>
</evidence>
<feature type="chain" id="PRO_5037239777" description="RxLR effector protein" evidence="3">
    <location>
        <begin position="24"/>
        <end position="272"/>
    </location>
</feature>
<keyword evidence="3" id="KW-0732">Signal</keyword>
<organism evidence="4 5">
    <name type="scientific">Bremia lactucae</name>
    <name type="common">Lettuce downy mildew</name>
    <dbReference type="NCBI Taxonomy" id="4779"/>
    <lineage>
        <taxon>Eukaryota</taxon>
        <taxon>Sar</taxon>
        <taxon>Stramenopiles</taxon>
        <taxon>Oomycota</taxon>
        <taxon>Peronosporomycetes</taxon>
        <taxon>Peronosporales</taxon>
        <taxon>Peronosporaceae</taxon>
        <taxon>Bremia</taxon>
    </lineage>
</organism>
<feature type="compositionally biased region" description="Basic and acidic residues" evidence="1">
    <location>
        <begin position="59"/>
        <end position="79"/>
    </location>
</feature>
<dbReference type="Proteomes" id="UP000294530">
    <property type="component" value="Unassembled WGS sequence"/>
</dbReference>
<accession>A0A976FQD7</accession>
<comment type="caution">
    <text evidence="4">The sequence shown here is derived from an EMBL/GenBank/DDBJ whole genome shotgun (WGS) entry which is preliminary data.</text>
</comment>
<keyword evidence="2" id="KW-0472">Membrane</keyword>
<dbReference type="EMBL" id="SHOA02000001">
    <property type="protein sequence ID" value="TDH71003.1"/>
    <property type="molecule type" value="Genomic_DNA"/>
</dbReference>
<evidence type="ECO:0000256" key="1">
    <source>
        <dbReference type="SAM" id="MobiDB-lite"/>
    </source>
</evidence>
<evidence type="ECO:0000256" key="2">
    <source>
        <dbReference type="SAM" id="Phobius"/>
    </source>
</evidence>
<evidence type="ECO:0008006" key="6">
    <source>
        <dbReference type="Google" id="ProtNLM"/>
    </source>
</evidence>
<reference evidence="4 5" key="1">
    <citation type="journal article" date="2021" name="Genome Biol.">
        <title>AFLAP: assembly-free linkage analysis pipeline using k-mers from genome sequencing data.</title>
        <authorList>
            <person name="Fletcher K."/>
            <person name="Zhang L."/>
            <person name="Gil J."/>
            <person name="Han R."/>
            <person name="Cavanaugh K."/>
            <person name="Michelmore R."/>
        </authorList>
    </citation>
    <scope>NUCLEOTIDE SEQUENCE [LARGE SCALE GENOMIC DNA]</scope>
    <source>
        <strain evidence="4 5">SF5</strain>
    </source>
</reference>
<sequence>MVPFKATLLIQLTAVIVLSEVLTASVRAHSAISVHVRVHRAEKYLPPSLQDAALSNKSSQEEPNKEREGERSGKSEKNNVAHNVNNYFGAKNTKDRKKPVLNDSQEKPAKERQTEETVVEYERGSVKILSEKKLKGETFHGMKVATFNEKNVTSMFSEAKFSSADPKKHILFADANNPVFVVCGIIGGLAAIIGVAGLVINRHYPNEMNLESILSNSNLDIDIEASIRSTIEEQGDSDVSNNDQGDSESDVADCEGDGKNAFPVTIAHISEY</sequence>
<dbReference type="RefSeq" id="XP_067820502.1">
    <property type="nucleotide sequence ID" value="XM_067963055.1"/>
</dbReference>
<feature type="signal peptide" evidence="3">
    <location>
        <begin position="1"/>
        <end position="23"/>
    </location>
</feature>
<evidence type="ECO:0000256" key="3">
    <source>
        <dbReference type="SAM" id="SignalP"/>
    </source>
</evidence>
<dbReference type="KEGG" id="blac:94348726"/>
<feature type="compositionally biased region" description="Acidic residues" evidence="1">
    <location>
        <begin position="245"/>
        <end position="255"/>
    </location>
</feature>
<feature type="transmembrane region" description="Helical" evidence="2">
    <location>
        <begin position="179"/>
        <end position="200"/>
    </location>
</feature>
<gene>
    <name evidence="4" type="ORF">CCR75_004970</name>
</gene>
<proteinExistence type="predicted"/>